<evidence type="ECO:0000313" key="1">
    <source>
        <dbReference type="EnsemblPlants" id="AVESA.00010b.r2.1AG0060430.1.CDS"/>
    </source>
</evidence>
<reference evidence="1" key="1">
    <citation type="submission" date="2021-05" db="EMBL/GenBank/DDBJ databases">
        <authorList>
            <person name="Scholz U."/>
            <person name="Mascher M."/>
            <person name="Fiebig A."/>
        </authorList>
    </citation>
    <scope>NUCLEOTIDE SEQUENCE [LARGE SCALE GENOMIC DNA]</scope>
</reference>
<accession>A0ACD5TIN6</accession>
<sequence length="917" mass="97941">MLMYPGDPQAQGNPPQHVALSSLSTSAAPFTVDGPYPAGPTFPNPSFPVPAAPSLNAAGGWGDPSFMEAPARFMAPDAVAAASLGYTGEVFDSAPYSMYFENHFGNFVDSGPLRSESSELISEKCPGTCGESLEALSNGFGLSAHCQQQSASASKLFDGIGAESIGCCYPRPVPNQDPSGSATSLISGAPVVPAKSLTSESVLGTISSQAAKAEKTADTRTLTEEGQEHSHCHPDAEGYMLQMSESISRNQAIFLELMHNLSAVLLSTCNGGSSLQEYEKENLKSIIRNLEAVSSKGGKATLKGDDCLRNSGQMSCLRNNISVEISEHLVSENTDSEFNTYFSQAVPKLPDDKILDDSEVSQVSIYKKLWIEAEASVCKLKYELQVAHMKLAAKKGHNNIERVPIDPSEGDKAPRLSVSGGKPHSHAKESSTCDGPAPLPPLSDILSPRSILATKKSIIDGVNAAQKKERLARLEVQESCIDNVSSLGENKCEEQKEASKESHAVEGGVLVGPIIFKSCTDNITSLSLESSNHQLDTSTNTTDEVDDAVAEMFARLKVLESRLDTLSSLGENKYEEQQRESEGSYAVDDAVLARLRILKSRADNITSLGLESSKKQRDASTNTSGKIDDAGAEMCTRLEVLEPNLSSLGDDKCEEQQKESKGSYSVGDDVLARLQILKSRADNVISLGLESTDTADEVDDAVVARLGILNSCPDLKASSIGGDVEGEEDTCAVGLQVSSRQPPPSLAAALERTTLLTKPLEVTGETPAILILPSIEVPPLSTLKDAPSVLEKDLTGFADNALPPAPLLSVPQEVGVLTQKVAKGKHLSHGPMPRSFRLPSTIKIKRPISEQGARAILLRKLRMVKDDEVDEEAMDRCLEILEAWFPKSLLQAIFCGSELVKGTPGELWGISASDVVF</sequence>
<protein>
    <submittedName>
        <fullName evidence="1">Uncharacterized protein</fullName>
    </submittedName>
</protein>
<reference evidence="1" key="2">
    <citation type="submission" date="2025-09" db="UniProtKB">
        <authorList>
            <consortium name="EnsemblPlants"/>
        </authorList>
    </citation>
    <scope>IDENTIFICATION</scope>
</reference>
<evidence type="ECO:0000313" key="2">
    <source>
        <dbReference type="Proteomes" id="UP001732700"/>
    </source>
</evidence>
<keyword evidence="2" id="KW-1185">Reference proteome</keyword>
<proteinExistence type="predicted"/>
<name>A0ACD5TIN6_AVESA</name>
<dbReference type="EnsemblPlants" id="AVESA.00010b.r2.1AG0060430.1">
    <property type="protein sequence ID" value="AVESA.00010b.r2.1AG0060430.1.CDS"/>
    <property type="gene ID" value="AVESA.00010b.r2.1AG0060430"/>
</dbReference>
<dbReference type="Proteomes" id="UP001732700">
    <property type="component" value="Chromosome 1A"/>
</dbReference>
<organism evidence="1 2">
    <name type="scientific">Avena sativa</name>
    <name type="common">Oat</name>
    <dbReference type="NCBI Taxonomy" id="4498"/>
    <lineage>
        <taxon>Eukaryota</taxon>
        <taxon>Viridiplantae</taxon>
        <taxon>Streptophyta</taxon>
        <taxon>Embryophyta</taxon>
        <taxon>Tracheophyta</taxon>
        <taxon>Spermatophyta</taxon>
        <taxon>Magnoliopsida</taxon>
        <taxon>Liliopsida</taxon>
        <taxon>Poales</taxon>
        <taxon>Poaceae</taxon>
        <taxon>BOP clade</taxon>
        <taxon>Pooideae</taxon>
        <taxon>Poodae</taxon>
        <taxon>Poeae</taxon>
        <taxon>Poeae Chloroplast Group 1 (Aveneae type)</taxon>
        <taxon>Aveninae</taxon>
        <taxon>Avena</taxon>
    </lineage>
</organism>